<dbReference type="GO" id="GO:0044550">
    <property type="term" value="P:secondary metabolite biosynthetic process"/>
    <property type="evidence" value="ECO:0007669"/>
    <property type="project" value="TreeGrafter"/>
</dbReference>
<dbReference type="InterPro" id="IPR020806">
    <property type="entry name" value="PKS_PP-bd"/>
</dbReference>
<dbReference type="Gene3D" id="2.30.38.10">
    <property type="entry name" value="Luciferase, Domain 3"/>
    <property type="match status" value="2"/>
</dbReference>
<dbReference type="PROSITE" id="PS50075">
    <property type="entry name" value="CARRIER"/>
    <property type="match status" value="1"/>
</dbReference>
<dbReference type="InterPro" id="IPR029058">
    <property type="entry name" value="AB_hydrolase_fold"/>
</dbReference>
<sequence length="1871" mass="201037">MTSTKEHIVTVDDTRAKSRSSVEDVWPLSPLQEGMLYHTALSTHGLDTYTVQTVYGIDGPLDAGRLRVSWQALVDRHAALRACFRYVSGAQMVQVIQRDVAVPWRETDLTGLPDDIADGEVSRLAGDEMAERFRLEVAPLMKLHLIRLGPDRHRLVHTLHHVLLDGWSMPILHRELAAIYAAGGDATGLPPAVSYRDYLAWLGRQNKEAARAAWRDALAGPATPTAVAPADPARVPDIDTVMTELSPELTDDLLRLARDHDLTMNTVVQGAWAVVLSQRAGRTDVVFGATASGRPAALAGVESMVGMLLNTLPVRVRLDGGQRMVDMLADLQRRQAALGPYQHLGLQEVQAVAGAGAGFDTLVIYENFPRTGLGGSADDGLTMRPVQKGRDSSHYPFTVVSGPGERMPVILNYDRGLFDSATAESVVGAIVRVLDRLVAEPGVLVGRLTLQSAAERVSVVEDWNATAGPVPGQSVVEMFGRRVAEAPDRVAVTDAGGADLTYAVLDETSNRLAAHLTASGVRRGDRVGVAMDRSADLLVVFLAIWKAGAAYVPVDIAYPVERIALIFADSGVSAVVCTQATSEGLPGNTDRTTVVLDAPETRAAVDGSAATAPETRIGAEDLAYVMYTSGSTGVPKGVAVPHGAVAGLAGDPGWQIGADDCVLMHATHVFDPSLYEMWVPLTTGGRVLVAEPGVVDSAGIRQAVEQGVTAVHLTAGTFRALAEASPECFAGLREVGTGGDVVPAHTVANLRRAQPGVRVRNTYGPTETTLCATWKPIEPGARIGAELPIGRPMRNRAVYVLDSFLRPVGPGVTGELYLAGTGLARGYLGRPDLTAERFVACSFRRGERMYRTGDLARWNRDGELVFLGRVDDQVKIRGFRVELAEVEAVLAAQPGVREAVVLAREDQPGEKRLVGYVVSDAGEVDTEEIRQQMGRVLPAYMVPVAVVGLVSLPVTANSKVDRRALPAPDLAGHSSAKAPESETEKVLCGLYAEVLGVERVGVDDAFHDLGGSSALAMRLIARIREELGADLPIRQLFSSPTPAGVARALAAKSRPALEAVVRPERVPLTTRQLRAWLLARPSEETGGLHVSVALRLRGRLDSAALEAALGDVAARHEILRTTFPGDAQSVRQRIGDAVTVRLTPVPVAHQDLPGLLAERHELLFDLTREVPWRAELFVLGEREHVLSVTMHRIAADDDSMDVFLRDLAAAYGARRSGRAPERAPLALQFADYAIWEQRLLEAEHDQDSLISDQMNFWRNHLAGIDGETVLPFDRPRPAIPSRRAGTVGLRLGADSHARLAETAQSAGVDLLQTVQAALAMLLARYGAGDDLVIGTTLPRDEDLIDLEPMIGPFARPFPIRTDLSADPTFLEVVARVQESVREARQHLDVPFERIAELLDLPGSLSRHPVFQVALEVSEEDTGAWEAAELPALRTGVEPAGAGAMELDLAVKLTERRTADDDEGGIEGNLHYVTELFDPDTAETLARRLVRVLMQVADDPRRRLSDLDLFLDDEERTRPAVAPARWSGAVPTVVAGLAAGPLGALLLDERQRPVAPGIVGDLYVTGPAVDAGTGDQRAVPCPYGAPGHRMLRTGLLARKSSAKTLVVVGERRGSSASVKTGDYEVLLPLRPGGDRPPLFCVHASGGLSWNYGPLLRHLPVNQPVYGVQARGLARTETLPGSVEEMAADYVAQIRTVQPAGPYHLLGWSLGGRIAQAMAVLLETQGEKVGLLALLDAYPVYMGKNATGTVTEQATRDEAVLEKRKQQELELAGQMVQGAGARSRLEAVMRNLWKVGPTHTASPFTSDVLLFVATVDRPAHLQVPDAVASWTEFTSGSVEHHEIPTDHYEMVQPAALTQIGAVLAERLRPRPAA</sequence>
<dbReference type="CDD" id="cd12117">
    <property type="entry name" value="A_NRPS_Srf_like"/>
    <property type="match status" value="1"/>
</dbReference>
<dbReference type="PROSITE" id="PS00455">
    <property type="entry name" value="AMP_BINDING"/>
    <property type="match status" value="1"/>
</dbReference>
<gene>
    <name evidence="4" type="ORF">CA915-16</name>
</gene>
<dbReference type="Pfam" id="PF00975">
    <property type="entry name" value="Thioesterase"/>
    <property type="match status" value="1"/>
</dbReference>
<dbReference type="Gene3D" id="3.30.559.30">
    <property type="entry name" value="Nonribosomal peptide synthetase, condensation domain"/>
    <property type="match status" value="2"/>
</dbReference>
<dbReference type="Gene3D" id="3.40.50.980">
    <property type="match status" value="2"/>
</dbReference>
<dbReference type="GO" id="GO:0031177">
    <property type="term" value="F:phosphopantetheine binding"/>
    <property type="evidence" value="ECO:0007669"/>
    <property type="project" value="InterPro"/>
</dbReference>
<feature type="domain" description="Carrier" evidence="3">
    <location>
        <begin position="978"/>
        <end position="1053"/>
    </location>
</feature>
<dbReference type="EMBL" id="HM486076">
    <property type="protein sequence ID" value="ADU56137.1"/>
    <property type="molecule type" value="Genomic_DNA"/>
</dbReference>
<dbReference type="PANTHER" id="PTHR45527:SF1">
    <property type="entry name" value="FATTY ACID SYNTHASE"/>
    <property type="match status" value="1"/>
</dbReference>
<evidence type="ECO:0000313" key="4">
    <source>
        <dbReference type="EMBL" id="ADU56137.1"/>
    </source>
</evidence>
<proteinExistence type="predicted"/>
<dbReference type="SMART" id="SM00823">
    <property type="entry name" value="PKS_PP"/>
    <property type="match status" value="1"/>
</dbReference>
<dbReference type="InterPro" id="IPR045851">
    <property type="entry name" value="AMP-bd_C_sf"/>
</dbReference>
<dbReference type="Pfam" id="PF13193">
    <property type="entry name" value="AMP-binding_C"/>
    <property type="match status" value="1"/>
</dbReference>
<dbReference type="Gene3D" id="3.30.300.30">
    <property type="match status" value="1"/>
</dbReference>
<dbReference type="GO" id="GO:0072330">
    <property type="term" value="P:monocarboxylic acid biosynthetic process"/>
    <property type="evidence" value="ECO:0007669"/>
    <property type="project" value="UniProtKB-ARBA"/>
</dbReference>
<dbReference type="FunFam" id="3.30.300.30:FF:000010">
    <property type="entry name" value="Enterobactin synthetase component F"/>
    <property type="match status" value="1"/>
</dbReference>
<dbReference type="InterPro" id="IPR000873">
    <property type="entry name" value="AMP-dep_synth/lig_dom"/>
</dbReference>
<dbReference type="Gene3D" id="3.30.559.10">
    <property type="entry name" value="Chloramphenicol acetyltransferase-like domain"/>
    <property type="match status" value="2"/>
</dbReference>
<dbReference type="FunFam" id="1.10.1200.10:FF:000016">
    <property type="entry name" value="Non-ribosomal peptide synthase"/>
    <property type="match status" value="1"/>
</dbReference>
<dbReference type="Gene3D" id="3.40.50.1820">
    <property type="entry name" value="alpha/beta hydrolase"/>
    <property type="match status" value="1"/>
</dbReference>
<dbReference type="SUPFAM" id="SSF53474">
    <property type="entry name" value="alpha/beta-Hydrolases"/>
    <property type="match status" value="1"/>
</dbReference>
<keyword evidence="1" id="KW-0596">Phosphopantetheine</keyword>
<evidence type="ECO:0000259" key="3">
    <source>
        <dbReference type="PROSITE" id="PS50075"/>
    </source>
</evidence>
<dbReference type="InterPro" id="IPR036736">
    <property type="entry name" value="ACP-like_sf"/>
</dbReference>
<accession>E9L1Q8</accession>
<evidence type="ECO:0000256" key="2">
    <source>
        <dbReference type="ARBA" id="ARBA00022553"/>
    </source>
</evidence>
<reference evidence="4" key="1">
    <citation type="journal article" date="2010" name="J. Am. Chem. Soc.">
        <title>Tailoring enzyme-rich environmental DNA clones: a source of enzymes for generating libraries of unnatural natural products.</title>
        <authorList>
            <person name="Banik J.J."/>
            <person name="Craig J.W."/>
            <person name="Calle P.Y."/>
            <person name="Brady S.F."/>
        </authorList>
    </citation>
    <scope>NUCLEOTIDE SEQUENCE</scope>
</reference>
<dbReference type="GO" id="GO:0043041">
    <property type="term" value="P:amino acid activation for nonribosomal peptide biosynthetic process"/>
    <property type="evidence" value="ECO:0007669"/>
    <property type="project" value="TreeGrafter"/>
</dbReference>
<dbReference type="InterPro" id="IPR001242">
    <property type="entry name" value="Condensation_dom"/>
</dbReference>
<dbReference type="InterPro" id="IPR020845">
    <property type="entry name" value="AMP-binding_CS"/>
</dbReference>
<dbReference type="CDD" id="cd19546">
    <property type="entry name" value="X-Domain_NRPS"/>
    <property type="match status" value="1"/>
</dbReference>
<dbReference type="InterPro" id="IPR023213">
    <property type="entry name" value="CAT-like_dom_sf"/>
</dbReference>
<dbReference type="Gene3D" id="1.10.1200.10">
    <property type="entry name" value="ACP-like"/>
    <property type="match status" value="1"/>
</dbReference>
<dbReference type="InterPro" id="IPR001031">
    <property type="entry name" value="Thioesterase"/>
</dbReference>
<dbReference type="CDD" id="cd19543">
    <property type="entry name" value="DCL_NRPS"/>
    <property type="match status" value="1"/>
</dbReference>
<evidence type="ECO:0000256" key="1">
    <source>
        <dbReference type="ARBA" id="ARBA00022450"/>
    </source>
</evidence>
<name>E9L1Q8_9ZZZZ</name>
<dbReference type="SUPFAM" id="SSF47336">
    <property type="entry name" value="ACP-like"/>
    <property type="match status" value="1"/>
</dbReference>
<dbReference type="GO" id="GO:0003824">
    <property type="term" value="F:catalytic activity"/>
    <property type="evidence" value="ECO:0007669"/>
    <property type="project" value="InterPro"/>
</dbReference>
<dbReference type="InterPro" id="IPR025110">
    <property type="entry name" value="AMP-bd_C"/>
</dbReference>
<dbReference type="SUPFAM" id="SSF56801">
    <property type="entry name" value="Acetyl-CoA synthetase-like"/>
    <property type="match status" value="2"/>
</dbReference>
<dbReference type="NCBIfam" id="TIGR01733">
    <property type="entry name" value="AA-adenyl-dom"/>
    <property type="match status" value="1"/>
</dbReference>
<dbReference type="SUPFAM" id="SSF52777">
    <property type="entry name" value="CoA-dependent acyltransferases"/>
    <property type="match status" value="4"/>
</dbReference>
<dbReference type="InterPro" id="IPR009081">
    <property type="entry name" value="PP-bd_ACP"/>
</dbReference>
<dbReference type="FunFam" id="2.30.38.10:FF:000001">
    <property type="entry name" value="Non-ribosomal peptide synthetase PvdI"/>
    <property type="match status" value="1"/>
</dbReference>
<protein>
    <recommendedName>
        <fullName evidence="3">Carrier domain-containing protein</fullName>
    </recommendedName>
</protein>
<dbReference type="Pfam" id="PF00501">
    <property type="entry name" value="AMP-binding"/>
    <property type="match status" value="1"/>
</dbReference>
<organism evidence="4">
    <name type="scientific">uncultured organism CA915</name>
    <dbReference type="NCBI Taxonomy" id="941422"/>
    <lineage>
        <taxon>unclassified sequences</taxon>
        <taxon>environmental samples</taxon>
    </lineage>
</organism>
<dbReference type="FunFam" id="3.40.50.980:FF:000001">
    <property type="entry name" value="Non-ribosomal peptide synthetase"/>
    <property type="match status" value="1"/>
</dbReference>
<dbReference type="PANTHER" id="PTHR45527">
    <property type="entry name" value="NONRIBOSOMAL PEPTIDE SYNTHETASE"/>
    <property type="match status" value="1"/>
</dbReference>
<dbReference type="FunFam" id="3.40.50.12780:FF:000012">
    <property type="entry name" value="Non-ribosomal peptide synthetase"/>
    <property type="match status" value="1"/>
</dbReference>
<dbReference type="InterPro" id="IPR010071">
    <property type="entry name" value="AA_adenyl_dom"/>
</dbReference>
<keyword evidence="2" id="KW-0597">Phosphoprotein</keyword>
<dbReference type="InterPro" id="IPR020802">
    <property type="entry name" value="TesA-like"/>
</dbReference>
<dbReference type="Pfam" id="PF00550">
    <property type="entry name" value="PP-binding"/>
    <property type="match status" value="1"/>
</dbReference>
<dbReference type="SMART" id="SM00824">
    <property type="entry name" value="PKS_TE"/>
    <property type="match status" value="1"/>
</dbReference>
<dbReference type="Pfam" id="PF00668">
    <property type="entry name" value="Condensation"/>
    <property type="match status" value="2"/>
</dbReference>